<evidence type="ECO:0000256" key="1">
    <source>
        <dbReference type="ARBA" id="ARBA00007534"/>
    </source>
</evidence>
<comment type="similarity">
    <text evidence="1">Belongs to the cutinase family.</text>
</comment>
<dbReference type="GO" id="GO:0052689">
    <property type="term" value="F:carboxylic ester hydrolase activity"/>
    <property type="evidence" value="ECO:0007669"/>
    <property type="project" value="UniProtKB-KW"/>
</dbReference>
<proteinExistence type="inferred from homology"/>
<keyword evidence="5" id="KW-0732">Signal</keyword>
<dbReference type="EMBL" id="CP009113">
    <property type="protein sequence ID" value="ANS32635.1"/>
    <property type="molecule type" value="Genomic_DNA"/>
</dbReference>
<dbReference type="SMART" id="SM01110">
    <property type="entry name" value="Cutinase"/>
    <property type="match status" value="1"/>
</dbReference>
<dbReference type="Gene3D" id="3.40.50.1820">
    <property type="entry name" value="alpha/beta hydrolase"/>
    <property type="match status" value="1"/>
</dbReference>
<evidence type="ECO:0000256" key="4">
    <source>
        <dbReference type="ARBA" id="ARBA00023157"/>
    </source>
</evidence>
<geneLocation type="plasmid" evidence="7">
    <name>pr1cp2</name>
</geneLocation>
<keyword evidence="6" id="KW-0614">Plasmid</keyword>
<feature type="chain" id="PRO_5008525463" description="Cutinase" evidence="5">
    <location>
        <begin position="28"/>
        <end position="674"/>
    </location>
</feature>
<evidence type="ECO:0000256" key="3">
    <source>
        <dbReference type="ARBA" id="ARBA00022801"/>
    </source>
</evidence>
<evidence type="ECO:0000256" key="5">
    <source>
        <dbReference type="SAM" id="SignalP"/>
    </source>
</evidence>
<dbReference type="AlphaFoldDB" id="A0A1B1KJ50"/>
<organism evidence="6 7">
    <name type="scientific">Rhodococcus opacus</name>
    <name type="common">Nocardia opaca</name>
    <dbReference type="NCBI Taxonomy" id="37919"/>
    <lineage>
        <taxon>Bacteria</taxon>
        <taxon>Bacillati</taxon>
        <taxon>Actinomycetota</taxon>
        <taxon>Actinomycetes</taxon>
        <taxon>Mycobacteriales</taxon>
        <taxon>Nocardiaceae</taxon>
        <taxon>Rhodococcus</taxon>
    </lineage>
</organism>
<evidence type="ECO:0000256" key="2">
    <source>
        <dbReference type="ARBA" id="ARBA00022487"/>
    </source>
</evidence>
<name>A0A1B1KJ50_RHOOP</name>
<dbReference type="SUPFAM" id="SSF53474">
    <property type="entry name" value="alpha/beta-Hydrolases"/>
    <property type="match status" value="1"/>
</dbReference>
<keyword evidence="4" id="KW-1015">Disulfide bond</keyword>
<keyword evidence="3" id="KW-0378">Hydrolase</keyword>
<evidence type="ECO:0000313" key="6">
    <source>
        <dbReference type="EMBL" id="ANS32635.1"/>
    </source>
</evidence>
<dbReference type="InterPro" id="IPR000675">
    <property type="entry name" value="Cutinase/axe"/>
</dbReference>
<dbReference type="PANTHER" id="PTHR33630:SF9">
    <property type="entry name" value="CUTINASE 4"/>
    <property type="match status" value="1"/>
</dbReference>
<keyword evidence="2" id="KW-0719">Serine esterase</keyword>
<dbReference type="InterPro" id="IPR029058">
    <property type="entry name" value="AB_hydrolase_fold"/>
</dbReference>
<evidence type="ECO:0008006" key="8">
    <source>
        <dbReference type="Google" id="ProtNLM"/>
    </source>
</evidence>
<dbReference type="PANTHER" id="PTHR33630">
    <property type="entry name" value="CUTINASE RV1984C-RELATED-RELATED"/>
    <property type="match status" value="1"/>
</dbReference>
<protein>
    <recommendedName>
        <fullName evidence="8">Cutinase</fullName>
    </recommendedName>
</protein>
<reference evidence="6 7" key="1">
    <citation type="submission" date="2014-07" db="EMBL/GenBank/DDBJ databases">
        <authorList>
            <person name="Zhang J.E."/>
            <person name="Yang H."/>
            <person name="Guo J."/>
            <person name="Deng Z."/>
            <person name="Luo H."/>
            <person name="Luo M."/>
            <person name="Zhao B."/>
        </authorList>
    </citation>
    <scope>NUCLEOTIDE SEQUENCE [LARGE SCALE GENOMIC DNA]</scope>
    <source>
        <strain evidence="6 7">1CP</strain>
        <plasmid evidence="7">Plasmid pr1cp2</plasmid>
    </source>
</reference>
<dbReference type="Proteomes" id="UP000186108">
    <property type="component" value="Plasmid pR1CP2"/>
</dbReference>
<feature type="signal peptide" evidence="5">
    <location>
        <begin position="1"/>
        <end position="27"/>
    </location>
</feature>
<gene>
    <name evidence="6" type="ORF">R1CP_40275</name>
</gene>
<dbReference type="PATRIC" id="fig|37919.13.peg.8488"/>
<evidence type="ECO:0000313" key="7">
    <source>
        <dbReference type="Proteomes" id="UP000186108"/>
    </source>
</evidence>
<accession>A0A1B1KJ50</accession>
<sequence length="674" mass="67520">MRKRISTAVVIAGAAAAAVMSPVPAAAAVGNDCARFIAVLVPGTTETTASADPSRPAGLLGSVGDELEKRYGASIETVYPNYAAQAFVQTGMSYATSKTGGMQSVSNVMARCPASSFVLAGYSQGADVANDVAVNIGAGRGPVPASAIRSVVLVANPKNGTKGSQLVGPKLDGQGIAGPAAEGFGALSGRVFDICNPGDKYCNTNAGQDTFLASLGRVLANPPGALAPTAASAAATTATAPISETAATANTAPTGGDAGQFITGVSSDYGIADLASAPGAAQSLASAVDRLQSASTPNSMSQSVDVAAVRQQAQLVQGTLAPIAETSAWMAANPAARAGLREAPADSPESVTNSVVDSLDQVDIPKVLDAADSVVQMANTILSSTGGGGAPRTAATPASYADLSAPAQQLSTGLAPIASTPIDQLQTATSVLSAIKPVTIINQILNVVAGVTSVDYPGVVTNLQTLVGHLLAGNVKAAHQVAGELNNQLSPLVKMSAGVDLKSISQLIRLIPDPSGTAAIASMVLDLLGNVDVIRLARDIGQIQEVAWQVAETGNLLALGQLLPLTLDLANVGLAVVVPGQKMSPEQLHAPADALTTLMGAQAANSDFVRLGSSALTAATSPNAMNLTALLDEGFTAASFLGSKVHEAYNTWLIDGKRTALQVVVDIATKAIGG</sequence>
<dbReference type="Pfam" id="PF01083">
    <property type="entry name" value="Cutinase"/>
    <property type="match status" value="1"/>
</dbReference>